<dbReference type="InterPro" id="IPR006680">
    <property type="entry name" value="Amidohydro-rel"/>
</dbReference>
<dbReference type="Pfam" id="PF04909">
    <property type="entry name" value="Amidohydro_2"/>
    <property type="match status" value="1"/>
</dbReference>
<keyword evidence="4" id="KW-1185">Reference proteome</keyword>
<evidence type="ECO:0000256" key="1">
    <source>
        <dbReference type="ARBA" id="ARBA00038310"/>
    </source>
</evidence>
<accession>A0ABW0F564</accession>
<dbReference type="PANTHER" id="PTHR43569:SF1">
    <property type="entry name" value="BLL3371 PROTEIN"/>
    <property type="match status" value="1"/>
</dbReference>
<comment type="caution">
    <text evidence="3">The sequence shown here is derived from an EMBL/GenBank/DDBJ whole genome shotgun (WGS) entry which is preliminary data.</text>
</comment>
<dbReference type="InterPro" id="IPR052350">
    <property type="entry name" value="Metallo-dep_Lactonases"/>
</dbReference>
<dbReference type="SUPFAM" id="SSF51556">
    <property type="entry name" value="Metallo-dependent hydrolases"/>
    <property type="match status" value="1"/>
</dbReference>
<dbReference type="EMBL" id="JBHSLI010000004">
    <property type="protein sequence ID" value="MFC5293496.1"/>
    <property type="molecule type" value="Genomic_DNA"/>
</dbReference>
<evidence type="ECO:0000313" key="4">
    <source>
        <dbReference type="Proteomes" id="UP001595976"/>
    </source>
</evidence>
<dbReference type="Proteomes" id="UP001595976">
    <property type="component" value="Unassembled WGS sequence"/>
</dbReference>
<gene>
    <name evidence="3" type="ORF">ACFPK2_10905</name>
</gene>
<evidence type="ECO:0000259" key="2">
    <source>
        <dbReference type="Pfam" id="PF04909"/>
    </source>
</evidence>
<organism evidence="3 4">
    <name type="scientific">Bosea minatitlanensis</name>
    <dbReference type="NCBI Taxonomy" id="128782"/>
    <lineage>
        <taxon>Bacteria</taxon>
        <taxon>Pseudomonadati</taxon>
        <taxon>Pseudomonadota</taxon>
        <taxon>Alphaproteobacteria</taxon>
        <taxon>Hyphomicrobiales</taxon>
        <taxon>Boseaceae</taxon>
        <taxon>Bosea</taxon>
    </lineage>
</organism>
<reference evidence="4" key="1">
    <citation type="journal article" date="2019" name="Int. J. Syst. Evol. Microbiol.">
        <title>The Global Catalogue of Microorganisms (GCM) 10K type strain sequencing project: providing services to taxonomists for standard genome sequencing and annotation.</title>
        <authorList>
            <consortium name="The Broad Institute Genomics Platform"/>
            <consortium name="The Broad Institute Genome Sequencing Center for Infectious Disease"/>
            <person name="Wu L."/>
            <person name="Ma J."/>
        </authorList>
    </citation>
    <scope>NUCLEOTIDE SEQUENCE [LARGE SCALE GENOMIC DNA]</scope>
    <source>
        <strain evidence="4">CGMCC 1.15643</strain>
    </source>
</reference>
<proteinExistence type="inferred from homology"/>
<dbReference type="InterPro" id="IPR032466">
    <property type="entry name" value="Metal_Hydrolase"/>
</dbReference>
<dbReference type="Gene3D" id="3.20.20.140">
    <property type="entry name" value="Metal-dependent hydrolases"/>
    <property type="match status" value="1"/>
</dbReference>
<feature type="domain" description="Amidohydrolase-related" evidence="2">
    <location>
        <begin position="46"/>
        <end position="358"/>
    </location>
</feature>
<sequence length="364" mass="40274">MSDYVYVPQNAPLFRGNFPRVLTDNDAWLGDSGGKEAVVDPDLPIIDAHHHLWDNANGRYLLHEIAADIEAGGHRVLGTVHVQASSMLRAKGPAELRVLGETEFLRGVAAMSASGGYGPAQVCAGIVGETDFRLGDATGAVLDAHIEAGGGRFRGIRQNTTWLAEEELSRYLPHAHDRGILEDPAFRRGFAQLAPRDLSFDAWVFHTQLDELIRLAGAFPDTRIVMNHVGGRLGIGSYAFRYEEERARWEASLRELAKHPNVHLKIGGLGMVYGGFGFHALPGPLDSETLARVWKPFIMTGIDAFGPERCIMESNFPVDRQTCSYRVLWNALKTAVADFSGEERLAMFYRNARSFYRLDELPAL</sequence>
<comment type="similarity">
    <text evidence="1">Belongs to the metallo-dependent hydrolases superfamily.</text>
</comment>
<name>A0ABW0F564_9HYPH</name>
<dbReference type="RefSeq" id="WP_260349348.1">
    <property type="nucleotide sequence ID" value="NZ_JAOAOS010000013.1"/>
</dbReference>
<dbReference type="PANTHER" id="PTHR43569">
    <property type="entry name" value="AMIDOHYDROLASE"/>
    <property type="match status" value="1"/>
</dbReference>
<protein>
    <submittedName>
        <fullName evidence="3">Amidohydrolase family protein</fullName>
    </submittedName>
</protein>
<evidence type="ECO:0000313" key="3">
    <source>
        <dbReference type="EMBL" id="MFC5293496.1"/>
    </source>
</evidence>